<proteinExistence type="inferred from homology"/>
<dbReference type="InterPro" id="IPR005119">
    <property type="entry name" value="LysR_subst-bd"/>
</dbReference>
<accession>A0A1H1X3S5</accession>
<protein>
    <submittedName>
        <fullName evidence="6">DNA-binding transcriptional regulator, LysR family</fullName>
    </submittedName>
</protein>
<keyword evidence="2" id="KW-0805">Transcription regulation</keyword>
<evidence type="ECO:0000256" key="2">
    <source>
        <dbReference type="ARBA" id="ARBA00023015"/>
    </source>
</evidence>
<dbReference type="RefSeq" id="WP_090207326.1">
    <property type="nucleotide sequence ID" value="NZ_LT629777.1"/>
</dbReference>
<dbReference type="GeneID" id="300208653"/>
<sequence>MANLKQIETFYWTTKLGTLNRAASKLFITQSAATKRLQELERQSSSPLFEENGQKNNLTAKGREVLATSEDLLQAFWKLDELRKSASRVARTVRMGITELATLTWFTSFVERVKAVYPDVAVHPEVDMSATLQEKLLSGQLDIVVLTEEYLTPAMASLYLQNVDFAWLTTPGSPISGRVVTIPELAKVPIILQGPLSALTIRCEAIFAEAGVDFDRVYGSNSLFALKGLVCAGLGTSCMPKELFQSEIDSGKLEVLVTDPPAPSVKYYAAFMRQNHAALGYAIADLAKKCC</sequence>
<dbReference type="Pfam" id="PF00126">
    <property type="entry name" value="HTH_1"/>
    <property type="match status" value="1"/>
</dbReference>
<feature type="domain" description="HTH lysR-type" evidence="5">
    <location>
        <begin position="1"/>
        <end position="59"/>
    </location>
</feature>
<dbReference type="SUPFAM" id="SSF46785">
    <property type="entry name" value="Winged helix' DNA-binding domain"/>
    <property type="match status" value="1"/>
</dbReference>
<comment type="similarity">
    <text evidence="1">Belongs to the LysR transcriptional regulatory family.</text>
</comment>
<evidence type="ECO:0000259" key="5">
    <source>
        <dbReference type="PROSITE" id="PS50931"/>
    </source>
</evidence>
<evidence type="ECO:0000256" key="3">
    <source>
        <dbReference type="ARBA" id="ARBA00023125"/>
    </source>
</evidence>
<dbReference type="PANTHER" id="PTHR30126:SF77">
    <property type="entry name" value="TRANSCRIPTIONAL REGULATORY PROTEIN"/>
    <property type="match status" value="1"/>
</dbReference>
<dbReference type="Pfam" id="PF03466">
    <property type="entry name" value="LysR_substrate"/>
    <property type="match status" value="1"/>
</dbReference>
<keyword evidence="3 6" id="KW-0238">DNA-binding</keyword>
<dbReference type="AlphaFoldDB" id="A0A1H1X3S5"/>
<evidence type="ECO:0000313" key="6">
    <source>
        <dbReference type="EMBL" id="SDT03983.1"/>
    </source>
</evidence>
<dbReference type="Gene3D" id="3.40.190.290">
    <property type="match status" value="1"/>
</dbReference>
<gene>
    <name evidence="6" type="ORF">SAMN05216598_3726</name>
</gene>
<dbReference type="CDD" id="cd05466">
    <property type="entry name" value="PBP2_LTTR_substrate"/>
    <property type="match status" value="1"/>
</dbReference>
<dbReference type="InterPro" id="IPR000847">
    <property type="entry name" value="LysR_HTH_N"/>
</dbReference>
<dbReference type="PROSITE" id="PS50931">
    <property type="entry name" value="HTH_LYSR"/>
    <property type="match status" value="1"/>
</dbReference>
<dbReference type="GO" id="GO:0000976">
    <property type="term" value="F:transcription cis-regulatory region binding"/>
    <property type="evidence" value="ECO:0007669"/>
    <property type="project" value="TreeGrafter"/>
</dbReference>
<dbReference type="Gene3D" id="1.10.10.10">
    <property type="entry name" value="Winged helix-like DNA-binding domain superfamily/Winged helix DNA-binding domain"/>
    <property type="match status" value="1"/>
</dbReference>
<dbReference type="InterPro" id="IPR036390">
    <property type="entry name" value="WH_DNA-bd_sf"/>
</dbReference>
<dbReference type="EMBL" id="LT629777">
    <property type="protein sequence ID" value="SDT03983.1"/>
    <property type="molecule type" value="Genomic_DNA"/>
</dbReference>
<dbReference type="GO" id="GO:0003700">
    <property type="term" value="F:DNA-binding transcription factor activity"/>
    <property type="evidence" value="ECO:0007669"/>
    <property type="project" value="InterPro"/>
</dbReference>
<dbReference type="SUPFAM" id="SSF53850">
    <property type="entry name" value="Periplasmic binding protein-like II"/>
    <property type="match status" value="1"/>
</dbReference>
<dbReference type="Proteomes" id="UP000199524">
    <property type="component" value="Chromosome I"/>
</dbReference>
<dbReference type="PANTHER" id="PTHR30126">
    <property type="entry name" value="HTH-TYPE TRANSCRIPTIONAL REGULATOR"/>
    <property type="match status" value="1"/>
</dbReference>
<dbReference type="InterPro" id="IPR036388">
    <property type="entry name" value="WH-like_DNA-bd_sf"/>
</dbReference>
<reference evidence="7" key="1">
    <citation type="submission" date="2016-10" db="EMBL/GenBank/DDBJ databases">
        <authorList>
            <person name="Varghese N."/>
            <person name="Submissions S."/>
        </authorList>
    </citation>
    <scope>NUCLEOTIDE SEQUENCE [LARGE SCALE GENOMIC DNA]</scope>
    <source>
        <strain evidence="7">ATCC 23835</strain>
    </source>
</reference>
<organism evidence="6 7">
    <name type="scientific">Pseudomonas asplenii</name>
    <dbReference type="NCBI Taxonomy" id="53407"/>
    <lineage>
        <taxon>Bacteria</taxon>
        <taxon>Pseudomonadati</taxon>
        <taxon>Pseudomonadota</taxon>
        <taxon>Gammaproteobacteria</taxon>
        <taxon>Pseudomonadales</taxon>
        <taxon>Pseudomonadaceae</taxon>
        <taxon>Pseudomonas</taxon>
    </lineage>
</organism>
<keyword evidence="4" id="KW-0804">Transcription</keyword>
<evidence type="ECO:0000256" key="1">
    <source>
        <dbReference type="ARBA" id="ARBA00009437"/>
    </source>
</evidence>
<keyword evidence="7" id="KW-1185">Reference proteome</keyword>
<name>A0A1H1X3S5_9PSED</name>
<evidence type="ECO:0000313" key="7">
    <source>
        <dbReference type="Proteomes" id="UP000199524"/>
    </source>
</evidence>
<evidence type="ECO:0000256" key="4">
    <source>
        <dbReference type="ARBA" id="ARBA00023163"/>
    </source>
</evidence>